<name>A0A0F9VFA4_9ZZZZ</name>
<gene>
    <name evidence="1" type="ORF">LCGC14_0490910</name>
</gene>
<reference evidence="1" key="1">
    <citation type="journal article" date="2015" name="Nature">
        <title>Complex archaea that bridge the gap between prokaryotes and eukaryotes.</title>
        <authorList>
            <person name="Spang A."/>
            <person name="Saw J.H."/>
            <person name="Jorgensen S.L."/>
            <person name="Zaremba-Niedzwiedzka K."/>
            <person name="Martijn J."/>
            <person name="Lind A.E."/>
            <person name="van Eijk R."/>
            <person name="Schleper C."/>
            <person name="Guy L."/>
            <person name="Ettema T.J."/>
        </authorList>
    </citation>
    <scope>NUCLEOTIDE SEQUENCE</scope>
</reference>
<proteinExistence type="predicted"/>
<organism evidence="1">
    <name type="scientific">marine sediment metagenome</name>
    <dbReference type="NCBI Taxonomy" id="412755"/>
    <lineage>
        <taxon>unclassified sequences</taxon>
        <taxon>metagenomes</taxon>
        <taxon>ecological metagenomes</taxon>
    </lineage>
</organism>
<accession>A0A0F9VFA4</accession>
<comment type="caution">
    <text evidence="1">The sequence shown here is derived from an EMBL/GenBank/DDBJ whole genome shotgun (WGS) entry which is preliminary data.</text>
</comment>
<sequence>MYQFPVAKAAKSAKQERQRKLKDDKLEERLPTVIQGKPVNSVEEARIAVGLEILGWRFVYQKAYYGGRSTAGGIIVDFLVLTPGSATPLLMQSRYWHTIRDRRAKDFYQISRLSRIPNLANPIEIWDYSVRTIQQTVRTLVAVLGNP</sequence>
<protein>
    <submittedName>
        <fullName evidence="1">Uncharacterized protein</fullName>
    </submittedName>
</protein>
<dbReference type="EMBL" id="LAZR01000553">
    <property type="protein sequence ID" value="KKN64478.1"/>
    <property type="molecule type" value="Genomic_DNA"/>
</dbReference>
<evidence type="ECO:0000313" key="1">
    <source>
        <dbReference type="EMBL" id="KKN64478.1"/>
    </source>
</evidence>
<dbReference type="AlphaFoldDB" id="A0A0F9VFA4"/>